<gene>
    <name evidence="2" type="ORF">EV211_13520</name>
</gene>
<feature type="transmembrane region" description="Helical" evidence="1">
    <location>
        <begin position="243"/>
        <end position="263"/>
    </location>
</feature>
<keyword evidence="3" id="KW-1185">Reference proteome</keyword>
<protein>
    <recommendedName>
        <fullName evidence="4">MFS transporter</fullName>
    </recommendedName>
</protein>
<feature type="transmembrane region" description="Helical" evidence="1">
    <location>
        <begin position="375"/>
        <end position="394"/>
    </location>
</feature>
<keyword evidence="1" id="KW-0812">Transmembrane</keyword>
<proteinExistence type="predicted"/>
<dbReference type="EMBL" id="SNXO01000035">
    <property type="protein sequence ID" value="TDP51037.1"/>
    <property type="molecule type" value="Genomic_DNA"/>
</dbReference>
<evidence type="ECO:0000313" key="2">
    <source>
        <dbReference type="EMBL" id="TDP51037.1"/>
    </source>
</evidence>
<evidence type="ECO:0000256" key="1">
    <source>
        <dbReference type="SAM" id="Phobius"/>
    </source>
</evidence>
<feature type="transmembrane region" description="Helical" evidence="1">
    <location>
        <begin position="79"/>
        <end position="106"/>
    </location>
</feature>
<feature type="transmembrane region" description="Helical" evidence="1">
    <location>
        <begin position="143"/>
        <end position="160"/>
    </location>
</feature>
<dbReference type="Gene3D" id="1.20.1250.20">
    <property type="entry name" value="MFS general substrate transporter like domains"/>
    <property type="match status" value="1"/>
</dbReference>
<reference evidence="2 3" key="1">
    <citation type="submission" date="2019-03" db="EMBL/GenBank/DDBJ databases">
        <title>Genomic Encyclopedia of Type Strains, Phase IV (KMG-IV): sequencing the most valuable type-strain genomes for metagenomic binning, comparative biology and taxonomic classification.</title>
        <authorList>
            <person name="Goeker M."/>
        </authorList>
    </citation>
    <scope>NUCLEOTIDE SEQUENCE [LARGE SCALE GENOMIC DNA]</scope>
    <source>
        <strain evidence="2 3">DSM 28287</strain>
    </source>
</reference>
<evidence type="ECO:0000313" key="3">
    <source>
        <dbReference type="Proteomes" id="UP000295500"/>
    </source>
</evidence>
<sequence>MSRDIIKRCNKIFPWFSGLSADLLFFVAIDTLWLTVVKGLTASQIVSLTTISLVASIILQMPILKIISKIGNTRSVRAGVMMMLAGAILITYGTSYLVIVLGKIIFEISISFRNMDSAILKNNLSLLHLGDEEFVRIRNQASTVYSVVTAIIAFVAAWLFNYNHYLPMYLCIGACVLCLGMSFFVRDFSENSRRKHINDSKEKLNKNKFVLMAILAFALYYPLLDSGQCNGKLFIQQDMMTFYSVSKTATCLTLIVAVSRVARIMSNMVFSPIYVRYKGNVVRGLAWLLMVSVALLVLGFYLPYGAAVKFTVMAIGYVIMLSIRDPFRTYMQNLILNNTEKSNQQAALIYMEMARKVAAAIFNITASLIMLRAELLWVMLLTLALSLVEIVICFKLHSMVVK</sequence>
<evidence type="ECO:0008006" key="4">
    <source>
        <dbReference type="Google" id="ProtNLM"/>
    </source>
</evidence>
<feature type="transmembrane region" description="Helical" evidence="1">
    <location>
        <begin position="45"/>
        <end position="67"/>
    </location>
</feature>
<feature type="transmembrane region" description="Helical" evidence="1">
    <location>
        <begin position="310"/>
        <end position="327"/>
    </location>
</feature>
<feature type="transmembrane region" description="Helical" evidence="1">
    <location>
        <begin position="166"/>
        <end position="185"/>
    </location>
</feature>
<feature type="transmembrane region" description="Helical" evidence="1">
    <location>
        <begin position="12"/>
        <end position="33"/>
    </location>
</feature>
<keyword evidence="1" id="KW-0472">Membrane</keyword>
<feature type="transmembrane region" description="Helical" evidence="1">
    <location>
        <begin position="284"/>
        <end position="304"/>
    </location>
</feature>
<organism evidence="2 3">
    <name type="scientific">Aminicella lysinilytica</name>
    <dbReference type="NCBI Taxonomy" id="433323"/>
    <lineage>
        <taxon>Bacteria</taxon>
        <taxon>Bacillati</taxon>
        <taxon>Bacillota</taxon>
        <taxon>Clostridia</taxon>
        <taxon>Peptostreptococcales</taxon>
        <taxon>Anaerovoracaceae</taxon>
        <taxon>Aminicella</taxon>
    </lineage>
</organism>
<name>A0A4V3CQV3_9FIRM</name>
<accession>A0A4V3CQV3</accession>
<dbReference type="RefSeq" id="WP_133529048.1">
    <property type="nucleotide sequence ID" value="NZ_SNXO01000035.1"/>
</dbReference>
<comment type="caution">
    <text evidence="2">The sequence shown here is derived from an EMBL/GenBank/DDBJ whole genome shotgun (WGS) entry which is preliminary data.</text>
</comment>
<dbReference type="SUPFAM" id="SSF103473">
    <property type="entry name" value="MFS general substrate transporter"/>
    <property type="match status" value="1"/>
</dbReference>
<dbReference type="Proteomes" id="UP000295500">
    <property type="component" value="Unassembled WGS sequence"/>
</dbReference>
<dbReference type="AlphaFoldDB" id="A0A4V3CQV3"/>
<keyword evidence="1" id="KW-1133">Transmembrane helix</keyword>
<dbReference type="InterPro" id="IPR036259">
    <property type="entry name" value="MFS_trans_sf"/>
</dbReference>
<feature type="transmembrane region" description="Helical" evidence="1">
    <location>
        <begin position="206"/>
        <end position="223"/>
    </location>
</feature>